<sequence>MDLIRVGDVCEKIINNPEENIELLAKLVEIDDPLILLALGKLFKNICPLYKIRVHSNKIKHKNADLEINKTDKVLLGYYNKFLKTICNSQLAESYKTACILLESLDHFNFNDRLVSKVLLGTTKHGISDYCVNTLVDRIKFDEDSIHLILDSCLDYKFGPQICDVLHESSYLNKCVQMRIDKEEKYLKKQYERPPKMSKEEKKFFGRKFLKGKMKKEEKCRLILQKETRKEEKNELDCIDDKIYVKTINALQRLIFTVLKEKRTSCLMGVFKAVRTFKRIIRKEFYEGLQFLLNENIQETKSIDNILEGVNTIISVFGESNYDLRISLNKLYQVARPFNPDLSDSQLKVCCNLIRELFILRKESKNRSKNILARLLVLSTFIYSDDLDKLVKEITNLYDIDVTDSSLHTSTTFETDIDNSNKVSFICNSLRNKRNF</sequence>
<gene>
    <name evidence="2" type="primary">NOC3L</name>
    <name evidence="2" type="ORF">A0H76_1418</name>
</gene>
<name>A0A1X0QKR2_9MICR</name>
<organism evidence="2 3">
    <name type="scientific">Hepatospora eriocheir</name>
    <dbReference type="NCBI Taxonomy" id="1081669"/>
    <lineage>
        <taxon>Eukaryota</taxon>
        <taxon>Fungi</taxon>
        <taxon>Fungi incertae sedis</taxon>
        <taxon>Microsporidia</taxon>
        <taxon>Hepatosporidae</taxon>
        <taxon>Hepatospora</taxon>
    </lineage>
</organism>
<reference evidence="2 3" key="1">
    <citation type="journal article" date="2017" name="Environ. Microbiol.">
        <title>Decay of the glycolytic pathway and adaptation to intranuclear parasitism within Enterocytozoonidae microsporidia.</title>
        <authorList>
            <person name="Wiredu Boakye D."/>
            <person name="Jaroenlak P."/>
            <person name="Prachumwat A."/>
            <person name="Williams T.A."/>
            <person name="Bateman K.S."/>
            <person name="Itsathitphaisarn O."/>
            <person name="Sritunyalucksana K."/>
            <person name="Paszkiewicz K.H."/>
            <person name="Moore K.A."/>
            <person name="Stentiford G.D."/>
            <person name="Williams B.A."/>
        </authorList>
    </citation>
    <scope>NUCLEOTIDE SEQUENCE [LARGE SCALE GENOMIC DNA]</scope>
    <source>
        <strain evidence="3">canceri</strain>
    </source>
</reference>
<evidence type="ECO:0000313" key="2">
    <source>
        <dbReference type="EMBL" id="ORE00350.1"/>
    </source>
</evidence>
<dbReference type="AlphaFoldDB" id="A0A1X0QKR2"/>
<dbReference type="EMBL" id="LTAI01000031">
    <property type="protein sequence ID" value="ORE00350.1"/>
    <property type="molecule type" value="Genomic_DNA"/>
</dbReference>
<dbReference type="GO" id="GO:0006270">
    <property type="term" value="P:DNA replication initiation"/>
    <property type="evidence" value="ECO:0007669"/>
    <property type="project" value="TreeGrafter"/>
</dbReference>
<dbReference type="VEuPathDB" id="MicrosporidiaDB:HERIO_1560"/>
<dbReference type="PANTHER" id="PTHR14428">
    <property type="entry name" value="NUCLEOLAR COMPLEX PROTEIN 3"/>
    <property type="match status" value="1"/>
</dbReference>
<dbReference type="InterPro" id="IPR016903">
    <property type="entry name" value="Nucleolar_cplx-assoc_3"/>
</dbReference>
<accession>A0A1X0QKR2</accession>
<comment type="caution">
    <text evidence="2">The sequence shown here is derived from an EMBL/GenBank/DDBJ whole genome shotgun (WGS) entry which is preliminary data.</text>
</comment>
<protein>
    <submittedName>
        <fullName evidence="2">NOC3L</fullName>
    </submittedName>
</protein>
<dbReference type="GO" id="GO:0003682">
    <property type="term" value="F:chromatin binding"/>
    <property type="evidence" value="ECO:0007669"/>
    <property type="project" value="TreeGrafter"/>
</dbReference>
<evidence type="ECO:0000259" key="1">
    <source>
        <dbReference type="Pfam" id="PF07540"/>
    </source>
</evidence>
<evidence type="ECO:0000313" key="3">
    <source>
        <dbReference type="Proteomes" id="UP000192501"/>
    </source>
</evidence>
<dbReference type="InterPro" id="IPR011501">
    <property type="entry name" value="Noc3_N"/>
</dbReference>
<dbReference type="Proteomes" id="UP000192501">
    <property type="component" value="Unassembled WGS sequence"/>
</dbReference>
<proteinExistence type="predicted"/>
<dbReference type="VEuPathDB" id="MicrosporidiaDB:A0H76_1418"/>
<dbReference type="Pfam" id="PF07540">
    <property type="entry name" value="NOC3p"/>
    <property type="match status" value="1"/>
</dbReference>
<feature type="domain" description="Nucleolar complex-associated protein 3 N-terminal" evidence="1">
    <location>
        <begin position="6"/>
        <end position="82"/>
    </location>
</feature>
<dbReference type="PANTHER" id="PTHR14428:SF5">
    <property type="entry name" value="NUCLEOLAR COMPLEX PROTEIN 3 HOMOLOG"/>
    <property type="match status" value="1"/>
</dbReference>
<dbReference type="GO" id="GO:0005730">
    <property type="term" value="C:nucleolus"/>
    <property type="evidence" value="ECO:0007669"/>
    <property type="project" value="TreeGrafter"/>
</dbReference>